<dbReference type="RefSeq" id="YP_004301383.1">
    <property type="nucleotide sequence ID" value="NC_015253.1"/>
</dbReference>
<evidence type="ECO:0000256" key="1">
    <source>
        <dbReference type="SAM" id="Coils"/>
    </source>
</evidence>
<keyword evidence="4" id="KW-1185">Reference proteome</keyword>
<keyword evidence="2" id="KW-0472">Membrane</keyword>
<name>D9J0J7_9CAUD</name>
<keyword evidence="2" id="KW-1133">Transmembrane helix</keyword>
<dbReference type="EMBL" id="HM242243">
    <property type="protein sequence ID" value="ADJ53091.1"/>
    <property type="molecule type" value="Genomic_DNA"/>
</dbReference>
<proteinExistence type="predicted"/>
<feature type="coiled-coil region" evidence="1">
    <location>
        <begin position="79"/>
        <end position="106"/>
    </location>
</feature>
<organism evidence="3 4">
    <name type="scientific">Brochothrix phage A9</name>
    <dbReference type="NCBI Taxonomy" id="857312"/>
    <lineage>
        <taxon>Viruses</taxon>
        <taxon>Duplodnaviria</taxon>
        <taxon>Heunggongvirae</taxon>
        <taxon>Uroviricota</taxon>
        <taxon>Caudoviricetes</taxon>
        <taxon>Herelleviridae</taxon>
        <taxon>Klumppvirus</taxon>
        <taxon>Klumppvirus A9</taxon>
    </lineage>
</organism>
<dbReference type="Proteomes" id="UP000000331">
    <property type="component" value="Segment"/>
</dbReference>
<evidence type="ECO:0000313" key="4">
    <source>
        <dbReference type="Proteomes" id="UP000000331"/>
    </source>
</evidence>
<evidence type="ECO:0000256" key="2">
    <source>
        <dbReference type="SAM" id="Phobius"/>
    </source>
</evidence>
<dbReference type="Pfam" id="PF11192">
    <property type="entry name" value="DUF2977"/>
    <property type="match status" value="1"/>
</dbReference>
<keyword evidence="2" id="KW-0812">Transmembrane</keyword>
<dbReference type="GeneID" id="10359234"/>
<sequence>MYLSLNEENEILGYAIIGGIEGGILVSDALLPKLVQFRSRKYLYVKDYYTGEEDIVFNVDWVDPWDSEESFVAPITPSNKELADELESARKTIEQQQAILNSLASTIIKQQLNTEDKEDK</sequence>
<keyword evidence="1" id="KW-0175">Coiled coil</keyword>
<accession>D9J0J7</accession>
<evidence type="ECO:0000313" key="3">
    <source>
        <dbReference type="EMBL" id="ADJ53091.1"/>
    </source>
</evidence>
<dbReference type="KEGG" id="vg:10359234"/>
<reference evidence="3 4" key="1">
    <citation type="journal article" date="2010" name="J. Bacteriol.">
        <title>Brochothrix thermosphacta bacteriophages feature heterogeneous and highly mosaic genomes and utilize unique prophage insertion sites.</title>
        <authorList>
            <person name="Kilcher S."/>
            <person name="Loessner M.J."/>
            <person name="Klumpp J."/>
        </authorList>
    </citation>
    <scope>NUCLEOTIDE SEQUENCE [LARGE SCALE GENOMIC DNA]</scope>
</reference>
<feature type="transmembrane region" description="Helical" evidence="2">
    <location>
        <begin position="12"/>
        <end position="31"/>
    </location>
</feature>
<dbReference type="InterPro" id="IPR021358">
    <property type="entry name" value="DUF2977"/>
</dbReference>
<protein>
    <submittedName>
        <fullName evidence="3">Gp50</fullName>
    </submittedName>
</protein>